<dbReference type="PANTHER" id="PTHR37421">
    <property type="entry name" value="UPF0260 PROTEIN YCGN"/>
    <property type="match status" value="1"/>
</dbReference>
<dbReference type="STRING" id="571298.SAMN04488026_104212"/>
<dbReference type="PANTHER" id="PTHR37421:SF1">
    <property type="entry name" value="UPF0260 PROTEIN YCGN"/>
    <property type="match status" value="1"/>
</dbReference>
<reference evidence="2 3" key="1">
    <citation type="submission" date="2016-10" db="EMBL/GenBank/DDBJ databases">
        <authorList>
            <person name="de Groot N.N."/>
        </authorList>
    </citation>
    <scope>NUCLEOTIDE SEQUENCE [LARGE SCALE GENOMIC DNA]</scope>
    <source>
        <strain evidence="2 3">DSM 25294</strain>
    </source>
</reference>
<keyword evidence="3" id="KW-1185">Reference proteome</keyword>
<dbReference type="Proteomes" id="UP000199382">
    <property type="component" value="Unassembled WGS sequence"/>
</dbReference>
<dbReference type="InterPro" id="IPR005358">
    <property type="entry name" value="Puta_zinc/iron-chelating_dom"/>
</dbReference>
<sequence>MSEARRLPTLRPRFWEKLPLEKLTQPEWEALCDGCGKCCLNKLEDADTGEVAFTRVACRLLDDDTCRCAHYENRHQFVPDCVTLTSENIQTNAYWMPSTCAYRLLAEGKPLPSWHYLVSGDRNMVHTAGISVRHITVSEFDTPEEDWEDYLFEGEF</sequence>
<protein>
    <recommendedName>
        <fullName evidence="1">UPF0260 protein SAMN04488026_104212</fullName>
    </recommendedName>
</protein>
<accession>A0A1G9C657</accession>
<dbReference type="NCBIfam" id="NF003507">
    <property type="entry name" value="PRK05170.2-5"/>
    <property type="match status" value="1"/>
</dbReference>
<dbReference type="Pfam" id="PF03692">
    <property type="entry name" value="CxxCxxCC"/>
    <property type="match status" value="1"/>
</dbReference>
<name>A0A1G9C657_9RHOB</name>
<dbReference type="NCBIfam" id="NF003501">
    <property type="entry name" value="PRK05170.1-5"/>
    <property type="match status" value="1"/>
</dbReference>
<dbReference type="AlphaFoldDB" id="A0A1G9C657"/>
<dbReference type="PIRSF" id="PIRSF006173">
    <property type="entry name" value="UCP006173"/>
    <property type="match status" value="1"/>
</dbReference>
<evidence type="ECO:0000313" key="2">
    <source>
        <dbReference type="EMBL" id="SDK46825.1"/>
    </source>
</evidence>
<proteinExistence type="inferred from homology"/>
<dbReference type="RefSeq" id="WP_093159609.1">
    <property type="nucleotide sequence ID" value="NZ_FNEK01000042.1"/>
</dbReference>
<dbReference type="HAMAP" id="MF_00676">
    <property type="entry name" value="UPF0260"/>
    <property type="match status" value="1"/>
</dbReference>
<dbReference type="EMBL" id="FNEK01000042">
    <property type="protein sequence ID" value="SDK46825.1"/>
    <property type="molecule type" value="Genomic_DNA"/>
</dbReference>
<organism evidence="2 3">
    <name type="scientific">Aliiruegeria lutimaris</name>
    <dbReference type="NCBI Taxonomy" id="571298"/>
    <lineage>
        <taxon>Bacteria</taxon>
        <taxon>Pseudomonadati</taxon>
        <taxon>Pseudomonadota</taxon>
        <taxon>Alphaproteobacteria</taxon>
        <taxon>Rhodobacterales</taxon>
        <taxon>Roseobacteraceae</taxon>
        <taxon>Aliiruegeria</taxon>
    </lineage>
</organism>
<evidence type="ECO:0000313" key="3">
    <source>
        <dbReference type="Proteomes" id="UP000199382"/>
    </source>
</evidence>
<comment type="similarity">
    <text evidence="1">Belongs to the UPF0260 family.</text>
</comment>
<gene>
    <name evidence="2" type="ORF">SAMN04488026_104212</name>
</gene>
<dbReference type="OrthoDB" id="9786855at2"/>
<dbReference type="InterPro" id="IPR008228">
    <property type="entry name" value="UCP006173"/>
</dbReference>
<evidence type="ECO:0000256" key="1">
    <source>
        <dbReference type="HAMAP-Rule" id="MF_00676"/>
    </source>
</evidence>